<proteinExistence type="predicted"/>
<sequence length="81" mass="9050">MSACSHPHWTWVGWTDATEEHDIFVCDHCDEERASTLIDDFAIREASPCDHFQSSDVGTEPDGSTIVECEGCGYRWNEGVA</sequence>
<name>W8NWN1_9CAUD</name>
<reference evidence="1 2" key="1">
    <citation type="journal article" date="2014" name="Arch. Virol.">
        <title>Complete genome sequence of a novel phage, vB_MoxS-ISF9, infecting methylotrophic Microbacterium: first report of a virulent Microbacterium phage.</title>
        <authorList>
            <person name="Zamani I."/>
            <person name="Bouzari M."/>
            <person name="Emtiazi G."/>
            <person name="Ghasemi S.M."/>
            <person name="Chang H.I."/>
        </authorList>
    </citation>
    <scope>NUCLEOTIDE SEQUENCE [LARGE SCALE GENOMIC DNA]</scope>
</reference>
<dbReference type="RefSeq" id="YP_009021508.1">
    <property type="nucleotide sequence ID" value="NC_023859.1"/>
</dbReference>
<gene>
    <name evidence="1" type="ORF">ISF9_063</name>
</gene>
<dbReference type="KEGG" id="vg:18938374"/>
<keyword evidence="2" id="KW-1185">Reference proteome</keyword>
<dbReference type="GeneID" id="18938374"/>
<evidence type="ECO:0000313" key="2">
    <source>
        <dbReference type="Proteomes" id="UP000019700"/>
    </source>
</evidence>
<protein>
    <submittedName>
        <fullName evidence="1">Uncharacterized protein</fullName>
    </submittedName>
</protein>
<dbReference type="Proteomes" id="UP000019700">
    <property type="component" value="Genome"/>
</dbReference>
<dbReference type="EMBL" id="KJ173786">
    <property type="protein sequence ID" value="AHL18533.1"/>
    <property type="molecule type" value="Genomic_DNA"/>
</dbReference>
<organism evidence="1 2">
    <name type="scientific">Microbacterium phage vB_MoxS-ISF9</name>
    <dbReference type="NCBI Taxonomy" id="1458670"/>
    <lineage>
        <taxon>Viruses</taxon>
        <taxon>Duplodnaviria</taxon>
        <taxon>Heunggongvirae</taxon>
        <taxon>Uroviricota</taxon>
        <taxon>Caudoviricetes</taxon>
        <taxon>Farahnazvirus</taxon>
        <taxon>Farahnazvirus ISF9</taxon>
    </lineage>
</organism>
<accession>W8NWN1</accession>
<evidence type="ECO:0000313" key="1">
    <source>
        <dbReference type="EMBL" id="AHL18533.1"/>
    </source>
</evidence>